<accession>A0A2W5QC06</accession>
<evidence type="ECO:0000256" key="1">
    <source>
        <dbReference type="SAM" id="MobiDB-lite"/>
    </source>
</evidence>
<name>A0A2W5QC06_RHOSU</name>
<feature type="region of interest" description="Disordered" evidence="1">
    <location>
        <begin position="314"/>
        <end position="470"/>
    </location>
</feature>
<reference evidence="3 4" key="1">
    <citation type="submission" date="2017-08" db="EMBL/GenBank/DDBJ databases">
        <title>Infants hospitalized years apart are colonized by the same room-sourced microbial strains.</title>
        <authorList>
            <person name="Brooks B."/>
            <person name="Olm M.R."/>
            <person name="Firek B.A."/>
            <person name="Baker R."/>
            <person name="Thomas B.C."/>
            <person name="Morowitz M.J."/>
            <person name="Banfield J.F."/>
        </authorList>
    </citation>
    <scope>NUCLEOTIDE SEQUENCE [LARGE SCALE GENOMIC DNA]</scope>
    <source>
        <strain evidence="3">S2_005_002_R2_34</strain>
    </source>
</reference>
<sequence>MPRSGSRKPAARAALLGAPLWLVLAAAPPGGALAQEAPPPPRPVDLAEAGTEAEVEAATGDETAPEAAELSDAALEELVAPVALYPDALLAQVLVAATYPLEVMKADRFLDENKDADQAARADLVNAEDWDESVRTLAAGFPDVIGRMAEEIDWTEDLGDAMLAQPDDLLDAAQRLRAQARAVGNLESNEAQTVAEEGDQITIAPAQPDVVYVPSYDPAMAFTTPVTTPATVYDPGVSFTSVLTTGAIAFGSALLIDEIFDDDDDWDDYWHGPPRIDWDDDAVFPRRDIDVNGDVNIDVDRDRIRIGDRDGDKLRRDQEWKPDPERRDAARERVAARRDGAPDRPARDADRARGAAEDRIKARSGGQSPAAVKERLAAGQGGEGLKASKPKAASALKPGGTGSAKAKDRAGTSLKHAPTKPPKAIAKKPKTEHRATPPRKPPKQASALKKPQVSAQRSQAAARRGGKHRR</sequence>
<feature type="compositionally biased region" description="Basic and acidic residues" evidence="1">
    <location>
        <begin position="314"/>
        <end position="361"/>
    </location>
</feature>
<evidence type="ECO:0008006" key="5">
    <source>
        <dbReference type="Google" id="ProtNLM"/>
    </source>
</evidence>
<protein>
    <recommendedName>
        <fullName evidence="5">DUF3300 domain-containing protein</fullName>
    </recommendedName>
</protein>
<proteinExistence type="predicted"/>
<dbReference type="Proteomes" id="UP000249185">
    <property type="component" value="Unassembled WGS sequence"/>
</dbReference>
<evidence type="ECO:0000313" key="4">
    <source>
        <dbReference type="Proteomes" id="UP000249185"/>
    </source>
</evidence>
<dbReference type="PANTHER" id="PTHR40269:SF1">
    <property type="entry name" value="OUTER MEMBRANE PROTEIN"/>
    <property type="match status" value="1"/>
</dbReference>
<dbReference type="Pfam" id="PF11737">
    <property type="entry name" value="DUF3300"/>
    <property type="match status" value="1"/>
</dbReference>
<feature type="compositionally biased region" description="Low complexity" evidence="1">
    <location>
        <begin position="385"/>
        <end position="398"/>
    </location>
</feature>
<dbReference type="AlphaFoldDB" id="A0A2W5QC06"/>
<dbReference type="InterPro" id="IPR021728">
    <property type="entry name" value="DUF3300"/>
</dbReference>
<evidence type="ECO:0000256" key="2">
    <source>
        <dbReference type="SAM" id="SignalP"/>
    </source>
</evidence>
<dbReference type="PANTHER" id="PTHR40269">
    <property type="entry name" value="OUTER MEMBRANE PROTEIN-RELATED"/>
    <property type="match status" value="1"/>
</dbReference>
<comment type="caution">
    <text evidence="3">The sequence shown here is derived from an EMBL/GenBank/DDBJ whole genome shotgun (WGS) entry which is preliminary data.</text>
</comment>
<feature type="signal peptide" evidence="2">
    <location>
        <begin position="1"/>
        <end position="34"/>
    </location>
</feature>
<feature type="compositionally biased region" description="Basic residues" evidence="1">
    <location>
        <begin position="425"/>
        <end position="442"/>
    </location>
</feature>
<feature type="chain" id="PRO_5016057523" description="DUF3300 domain-containing protein" evidence="2">
    <location>
        <begin position="35"/>
        <end position="470"/>
    </location>
</feature>
<feature type="compositionally biased region" description="Low complexity" evidence="1">
    <location>
        <begin position="454"/>
        <end position="463"/>
    </location>
</feature>
<keyword evidence="2" id="KW-0732">Signal</keyword>
<evidence type="ECO:0000313" key="3">
    <source>
        <dbReference type="EMBL" id="PZQ52303.1"/>
    </source>
</evidence>
<gene>
    <name evidence="3" type="ORF">DI556_01185</name>
</gene>
<organism evidence="3 4">
    <name type="scientific">Rhodovulum sulfidophilum</name>
    <name type="common">Rhodobacter sulfidophilus</name>
    <dbReference type="NCBI Taxonomy" id="35806"/>
    <lineage>
        <taxon>Bacteria</taxon>
        <taxon>Pseudomonadati</taxon>
        <taxon>Pseudomonadota</taxon>
        <taxon>Alphaproteobacteria</taxon>
        <taxon>Rhodobacterales</taxon>
        <taxon>Paracoccaceae</taxon>
        <taxon>Rhodovulum</taxon>
    </lineage>
</organism>
<dbReference type="EMBL" id="QFPW01000001">
    <property type="protein sequence ID" value="PZQ52303.1"/>
    <property type="molecule type" value="Genomic_DNA"/>
</dbReference>